<evidence type="ECO:0000313" key="3">
    <source>
        <dbReference type="Proteomes" id="UP000625316"/>
    </source>
</evidence>
<dbReference type="AlphaFoldDB" id="A0A928VNC3"/>
<feature type="region of interest" description="Disordered" evidence="1">
    <location>
        <begin position="104"/>
        <end position="131"/>
    </location>
</feature>
<feature type="compositionally biased region" description="Basic and acidic residues" evidence="1">
    <location>
        <begin position="263"/>
        <end position="273"/>
    </location>
</feature>
<proteinExistence type="predicted"/>
<gene>
    <name evidence="2" type="ORF">IQ266_14020</name>
</gene>
<dbReference type="RefSeq" id="WP_264325677.1">
    <property type="nucleotide sequence ID" value="NZ_JADEXQ010000046.1"/>
</dbReference>
<name>A0A928VNC3_9CYAN</name>
<evidence type="ECO:0000313" key="2">
    <source>
        <dbReference type="EMBL" id="MBE9030848.1"/>
    </source>
</evidence>
<dbReference type="InterPro" id="IPR019117">
    <property type="entry name" value="CRISPR-assoc_protein_Cmr3"/>
</dbReference>
<dbReference type="EMBL" id="JADEXQ010000046">
    <property type="protein sequence ID" value="MBE9030848.1"/>
    <property type="molecule type" value="Genomic_DNA"/>
</dbReference>
<accession>A0A928VNC3</accession>
<dbReference type="Proteomes" id="UP000625316">
    <property type="component" value="Unassembled WGS sequence"/>
</dbReference>
<protein>
    <submittedName>
        <fullName evidence="2">CRISPR-associated protein Cmr3</fullName>
    </submittedName>
</protein>
<evidence type="ECO:0000256" key="1">
    <source>
        <dbReference type="SAM" id="MobiDB-lite"/>
    </source>
</evidence>
<organism evidence="2 3">
    <name type="scientific">Romeriopsis navalis LEGE 11480</name>
    <dbReference type="NCBI Taxonomy" id="2777977"/>
    <lineage>
        <taxon>Bacteria</taxon>
        <taxon>Bacillati</taxon>
        <taxon>Cyanobacteriota</taxon>
        <taxon>Cyanophyceae</taxon>
        <taxon>Leptolyngbyales</taxon>
        <taxon>Leptolyngbyaceae</taxon>
        <taxon>Romeriopsis</taxon>
        <taxon>Romeriopsis navalis</taxon>
    </lineage>
</organism>
<feature type="compositionally biased region" description="Basic and acidic residues" evidence="1">
    <location>
        <begin position="120"/>
        <end position="130"/>
    </location>
</feature>
<comment type="caution">
    <text evidence="2">The sequence shown here is derived from an EMBL/GenBank/DDBJ whole genome shotgun (WGS) entry which is preliminary data.</text>
</comment>
<sequence length="377" mass="42584">MTKSQFKYLIQVEPLGLLYGSAGRFLAPDNLVVRSGTSFPPSSATISGLFAAFYGNDLIQALQLAGPFWAKSETPQNFYVPIPFKFATHTPAHQASQPLEAGRITSQERWDNTKPQGKQWESHPPTEGKVKRGGWVAIDDWDTISDSAKPTDKVAVYADPWDFLPHLHPRLREDERRVDDPDEMGSLFLENSVQVHPEASLIYLSNIELDNGWYRFGGEGHMVSITCHDLQDTTQQRFQQNVGQCFATITPAIWGSNRLSYREPIPRNRDRPTQDQANAPPANDKAWSVTTMLTERPTPFRYRLGDHMDAYGNKVQQCGQPKRLSRGRYAVPAGTVYILESPLESSWYDWDDSWFPKEGPSLKRWGCGLSLPLQIAD</sequence>
<keyword evidence="3" id="KW-1185">Reference proteome</keyword>
<feature type="region of interest" description="Disordered" evidence="1">
    <location>
        <begin position="263"/>
        <end position="285"/>
    </location>
</feature>
<reference evidence="2" key="1">
    <citation type="submission" date="2020-10" db="EMBL/GenBank/DDBJ databases">
        <authorList>
            <person name="Castelo-Branco R."/>
            <person name="Eusebio N."/>
            <person name="Adriana R."/>
            <person name="Vieira A."/>
            <person name="Brugerolle De Fraissinette N."/>
            <person name="Rezende De Castro R."/>
            <person name="Schneider M.P."/>
            <person name="Vasconcelos V."/>
            <person name="Leao P.N."/>
        </authorList>
    </citation>
    <scope>NUCLEOTIDE SEQUENCE</scope>
    <source>
        <strain evidence="2">LEGE 11480</strain>
    </source>
</reference>
<dbReference type="Pfam" id="PF09700">
    <property type="entry name" value="Cas_Cmr3"/>
    <property type="match status" value="1"/>
</dbReference>